<keyword evidence="3" id="KW-0238">DNA-binding</keyword>
<dbReference type="GO" id="GO:0003677">
    <property type="term" value="F:DNA binding"/>
    <property type="evidence" value="ECO:0007669"/>
    <property type="project" value="UniProtKB-KW"/>
</dbReference>
<proteinExistence type="predicted"/>
<name>A0A9W9UK62_PENBR</name>
<dbReference type="InterPro" id="IPR050613">
    <property type="entry name" value="Sec_Metabolite_Reg"/>
</dbReference>
<reference evidence="8" key="1">
    <citation type="submission" date="2022-12" db="EMBL/GenBank/DDBJ databases">
        <authorList>
            <person name="Petersen C."/>
        </authorList>
    </citation>
    <scope>NUCLEOTIDE SEQUENCE</scope>
    <source>
        <strain evidence="8">IBT 35673</strain>
    </source>
</reference>
<dbReference type="InterPro" id="IPR001138">
    <property type="entry name" value="Zn2Cys6_DnaBD"/>
</dbReference>
<feature type="region of interest" description="Disordered" evidence="6">
    <location>
        <begin position="63"/>
        <end position="89"/>
    </location>
</feature>
<dbReference type="AlphaFoldDB" id="A0A9W9UK62"/>
<comment type="subcellular location">
    <subcellularLocation>
        <location evidence="1">Nucleus</location>
    </subcellularLocation>
</comment>
<feature type="domain" description="Zn(2)-C6 fungal-type" evidence="7">
    <location>
        <begin position="25"/>
        <end position="54"/>
    </location>
</feature>
<dbReference type="CDD" id="cd12148">
    <property type="entry name" value="fungal_TF_MHR"/>
    <property type="match status" value="1"/>
</dbReference>
<evidence type="ECO:0000313" key="9">
    <source>
        <dbReference type="Proteomes" id="UP001147695"/>
    </source>
</evidence>
<evidence type="ECO:0000259" key="7">
    <source>
        <dbReference type="PROSITE" id="PS50048"/>
    </source>
</evidence>
<evidence type="ECO:0000313" key="8">
    <source>
        <dbReference type="EMBL" id="KAJ5345637.1"/>
    </source>
</evidence>
<dbReference type="Pfam" id="PF00172">
    <property type="entry name" value="Zn_clus"/>
    <property type="match status" value="1"/>
</dbReference>
<evidence type="ECO:0000256" key="6">
    <source>
        <dbReference type="SAM" id="MobiDB-lite"/>
    </source>
</evidence>
<dbReference type="Proteomes" id="UP001147695">
    <property type="component" value="Unassembled WGS sequence"/>
</dbReference>
<accession>A0A9W9UK62</accession>
<reference evidence="8" key="2">
    <citation type="journal article" date="2023" name="IMA Fungus">
        <title>Comparative genomic study of the Penicillium genus elucidates a diverse pangenome and 15 lateral gene transfer events.</title>
        <authorList>
            <person name="Petersen C."/>
            <person name="Sorensen T."/>
            <person name="Nielsen M.R."/>
            <person name="Sondergaard T.E."/>
            <person name="Sorensen J.L."/>
            <person name="Fitzpatrick D.A."/>
            <person name="Frisvad J.C."/>
            <person name="Nielsen K.L."/>
        </authorList>
    </citation>
    <scope>NUCLEOTIDE SEQUENCE</scope>
    <source>
        <strain evidence="8">IBT 35673</strain>
    </source>
</reference>
<protein>
    <submittedName>
        <fullName evidence="8">Transcriptional regulator family: Fungal Specific TF</fullName>
    </submittedName>
</protein>
<dbReference type="PROSITE" id="PS00463">
    <property type="entry name" value="ZN2_CY6_FUNGAL_1"/>
    <property type="match status" value="1"/>
</dbReference>
<gene>
    <name evidence="8" type="ORF">N7452_003641</name>
</gene>
<dbReference type="PROSITE" id="PS50048">
    <property type="entry name" value="ZN2_CY6_FUNGAL_2"/>
    <property type="match status" value="1"/>
</dbReference>
<dbReference type="CDD" id="cd00067">
    <property type="entry name" value="GAL4"/>
    <property type="match status" value="1"/>
</dbReference>
<evidence type="ECO:0000256" key="4">
    <source>
        <dbReference type="ARBA" id="ARBA00023163"/>
    </source>
</evidence>
<keyword evidence="5" id="KW-0539">Nucleus</keyword>
<keyword evidence="2" id="KW-0805">Transcription regulation</keyword>
<dbReference type="GO" id="GO:0008270">
    <property type="term" value="F:zinc ion binding"/>
    <property type="evidence" value="ECO:0007669"/>
    <property type="project" value="InterPro"/>
</dbReference>
<keyword evidence="4" id="KW-0804">Transcription</keyword>
<sequence>MKRSADSDVAAAEAPKRHARQDPVSCESCRKKKLKCDRTQPCSSCSARKIDCTYGCSLPGPRPSIQPSQTQGRPVSDNLPAPPRTLRWTPRQDMGTQVRNGNESLQTVDWLETIVMGHRVPSAVPVTLRAELSPRNGDTSLSQQVPVLEQSGKPPGSRITSTENPSTIHLPSYLPPLAEALGLFRYYCNYLDFQYHIIITRQVEEQIKHIYDCVAGNRAINLAHTALLFSITASALYYQLLGEASEHAEQVSQEATFLTGAALIQGNYIGYPTIEGLQATMIIGHQLSNLSLPSSVSSLFLHRSCVGQAISMRLHIIDSPTQVSERSSSGFQKTSTELKRRLWWDLASYDWLIGFLSGPQEWIYSIQPQHMVVNIPLNVEDEDIEQTHHDQPISIPTVMSYSLCRMKLAVWCRQVVEETSHYHLHGREVPYETILTLDRKLHKMCAEIPSFYRFDQNSRREFSQLYRDRNIIAWQRAMVQQGYYSRFCRLHRDYFVRGAKDPRYSYSHVVSLQSARKILETKRKMDEEEPVFKPHSSCVWSIMHHVFMAAAILLIDVCFNWDDILAERRKEEVLDACRMLSRAQQSSPIAREGINAMMGILRKHWKHEQRPVSRGLQSDPVPSASGASQISRQDILTPVSMGSGSATSVQQASVNQSALDPPVTLSHDVAPLEDVWAEMLEGGVHAELDTPDWTVLWNELTNVTLSNE</sequence>
<evidence type="ECO:0000256" key="5">
    <source>
        <dbReference type="ARBA" id="ARBA00023242"/>
    </source>
</evidence>
<evidence type="ECO:0000256" key="3">
    <source>
        <dbReference type="ARBA" id="ARBA00023125"/>
    </source>
</evidence>
<evidence type="ECO:0000256" key="1">
    <source>
        <dbReference type="ARBA" id="ARBA00004123"/>
    </source>
</evidence>
<evidence type="ECO:0000256" key="2">
    <source>
        <dbReference type="ARBA" id="ARBA00023015"/>
    </source>
</evidence>
<dbReference type="PANTHER" id="PTHR31001">
    <property type="entry name" value="UNCHARACTERIZED TRANSCRIPTIONAL REGULATORY PROTEIN"/>
    <property type="match status" value="1"/>
</dbReference>
<dbReference type="InterPro" id="IPR036864">
    <property type="entry name" value="Zn2-C6_fun-type_DNA-bd_sf"/>
</dbReference>
<dbReference type="SMART" id="SM00066">
    <property type="entry name" value="GAL4"/>
    <property type="match status" value="1"/>
</dbReference>
<dbReference type="EMBL" id="JAPZBQ010000002">
    <property type="protein sequence ID" value="KAJ5345637.1"/>
    <property type="molecule type" value="Genomic_DNA"/>
</dbReference>
<dbReference type="GO" id="GO:0000981">
    <property type="term" value="F:DNA-binding transcription factor activity, RNA polymerase II-specific"/>
    <property type="evidence" value="ECO:0007669"/>
    <property type="project" value="InterPro"/>
</dbReference>
<comment type="caution">
    <text evidence="8">The sequence shown here is derived from an EMBL/GenBank/DDBJ whole genome shotgun (WGS) entry which is preliminary data.</text>
</comment>
<feature type="region of interest" description="Disordered" evidence="6">
    <location>
        <begin position="609"/>
        <end position="629"/>
    </location>
</feature>
<feature type="region of interest" description="Disordered" evidence="6">
    <location>
        <begin position="1"/>
        <end position="25"/>
    </location>
</feature>
<dbReference type="Gene3D" id="4.10.240.10">
    <property type="entry name" value="Zn(2)-C6 fungal-type DNA-binding domain"/>
    <property type="match status" value="1"/>
</dbReference>
<dbReference type="GO" id="GO:0005634">
    <property type="term" value="C:nucleus"/>
    <property type="evidence" value="ECO:0007669"/>
    <property type="project" value="UniProtKB-SubCell"/>
</dbReference>
<dbReference type="PANTHER" id="PTHR31001:SF90">
    <property type="entry name" value="CENTROMERE DNA-BINDING PROTEIN COMPLEX CBF3 SUBUNIT B"/>
    <property type="match status" value="1"/>
</dbReference>
<organism evidence="8 9">
    <name type="scientific">Penicillium brevicompactum</name>
    <dbReference type="NCBI Taxonomy" id="5074"/>
    <lineage>
        <taxon>Eukaryota</taxon>
        <taxon>Fungi</taxon>
        <taxon>Dikarya</taxon>
        <taxon>Ascomycota</taxon>
        <taxon>Pezizomycotina</taxon>
        <taxon>Eurotiomycetes</taxon>
        <taxon>Eurotiomycetidae</taxon>
        <taxon>Eurotiales</taxon>
        <taxon>Aspergillaceae</taxon>
        <taxon>Penicillium</taxon>
    </lineage>
</organism>
<dbReference type="SUPFAM" id="SSF57701">
    <property type="entry name" value="Zn2/Cys6 DNA-binding domain"/>
    <property type="match status" value="1"/>
</dbReference>